<evidence type="ECO:0000256" key="1">
    <source>
        <dbReference type="SAM" id="SignalP"/>
    </source>
</evidence>
<dbReference type="AlphaFoldDB" id="A0A6M0CMR9"/>
<dbReference type="RefSeq" id="WP_164033635.1">
    <property type="nucleotide sequence ID" value="NZ_JAABOQ010000008.1"/>
</dbReference>
<organism evidence="3 4">
    <name type="scientific">Spongiivirga citrea</name>
    <dbReference type="NCBI Taxonomy" id="1481457"/>
    <lineage>
        <taxon>Bacteria</taxon>
        <taxon>Pseudomonadati</taxon>
        <taxon>Bacteroidota</taxon>
        <taxon>Flavobacteriia</taxon>
        <taxon>Flavobacteriales</taxon>
        <taxon>Flavobacteriaceae</taxon>
        <taxon>Spongiivirga</taxon>
    </lineage>
</organism>
<feature type="chain" id="PRO_5027085065" description="DUF6265 domain-containing protein" evidence="1">
    <location>
        <begin position="22"/>
        <end position="166"/>
    </location>
</feature>
<accession>A0A6M0CMR9</accession>
<comment type="caution">
    <text evidence="3">The sequence shown here is derived from an EMBL/GenBank/DDBJ whole genome shotgun (WGS) entry which is preliminary data.</text>
</comment>
<proteinExistence type="predicted"/>
<dbReference type="Proteomes" id="UP000474296">
    <property type="component" value="Unassembled WGS sequence"/>
</dbReference>
<sequence>MKKTLCITLLFLIGISCNAQKTLQLKEGEVSPKATLNEVSWITGHWRCEVFGGIAEEIWSPPLGNSMMFSFKLVNDNAISFYEIGHIQQKGETLILQLKHFHGDLKGWEVKDKTVDFKLVKMDENSVYFEGLTFEKVDENAINVYVMVSNEDGKAEEVAFEYKRFK</sequence>
<feature type="signal peptide" evidence="1">
    <location>
        <begin position="1"/>
        <end position="21"/>
    </location>
</feature>
<evidence type="ECO:0000313" key="4">
    <source>
        <dbReference type="Proteomes" id="UP000474296"/>
    </source>
</evidence>
<gene>
    <name evidence="3" type="ORF">GWK10_17185</name>
</gene>
<dbReference type="PROSITE" id="PS51257">
    <property type="entry name" value="PROKAR_LIPOPROTEIN"/>
    <property type="match status" value="1"/>
</dbReference>
<dbReference type="Pfam" id="PF19780">
    <property type="entry name" value="DUF6265"/>
    <property type="match status" value="1"/>
</dbReference>
<evidence type="ECO:0000313" key="3">
    <source>
        <dbReference type="EMBL" id="NER18952.1"/>
    </source>
</evidence>
<feature type="domain" description="DUF6265" evidence="2">
    <location>
        <begin position="40"/>
        <end position="146"/>
    </location>
</feature>
<dbReference type="InterPro" id="IPR046232">
    <property type="entry name" value="DUF6265"/>
</dbReference>
<protein>
    <recommendedName>
        <fullName evidence="2">DUF6265 domain-containing protein</fullName>
    </recommendedName>
</protein>
<name>A0A6M0CMR9_9FLAO</name>
<dbReference type="EMBL" id="JAABOQ010000008">
    <property type="protein sequence ID" value="NER18952.1"/>
    <property type="molecule type" value="Genomic_DNA"/>
</dbReference>
<keyword evidence="1" id="KW-0732">Signal</keyword>
<reference evidence="3 4" key="1">
    <citation type="submission" date="2020-01" db="EMBL/GenBank/DDBJ databases">
        <title>Spongiivirga citrea KCTC 32990T.</title>
        <authorList>
            <person name="Wang G."/>
        </authorList>
    </citation>
    <scope>NUCLEOTIDE SEQUENCE [LARGE SCALE GENOMIC DNA]</scope>
    <source>
        <strain evidence="3 4">KCTC 32990</strain>
    </source>
</reference>
<evidence type="ECO:0000259" key="2">
    <source>
        <dbReference type="Pfam" id="PF19780"/>
    </source>
</evidence>
<keyword evidence="4" id="KW-1185">Reference proteome</keyword>